<name>A0A2P2N166_RHIMU</name>
<protein>
    <submittedName>
        <fullName evidence="1">Uncharacterized protein</fullName>
    </submittedName>
</protein>
<reference evidence="1" key="1">
    <citation type="submission" date="2018-02" db="EMBL/GenBank/DDBJ databases">
        <title>Rhizophora mucronata_Transcriptome.</title>
        <authorList>
            <person name="Meera S.P."/>
            <person name="Sreeshan A."/>
            <person name="Augustine A."/>
        </authorList>
    </citation>
    <scope>NUCLEOTIDE SEQUENCE</scope>
    <source>
        <tissue evidence="1">Leaf</tissue>
    </source>
</reference>
<dbReference type="AlphaFoldDB" id="A0A2P2N166"/>
<accession>A0A2P2N166</accession>
<organism evidence="1">
    <name type="scientific">Rhizophora mucronata</name>
    <name type="common">Asiatic mangrove</name>
    <dbReference type="NCBI Taxonomy" id="61149"/>
    <lineage>
        <taxon>Eukaryota</taxon>
        <taxon>Viridiplantae</taxon>
        <taxon>Streptophyta</taxon>
        <taxon>Embryophyta</taxon>
        <taxon>Tracheophyta</taxon>
        <taxon>Spermatophyta</taxon>
        <taxon>Magnoliopsida</taxon>
        <taxon>eudicotyledons</taxon>
        <taxon>Gunneridae</taxon>
        <taxon>Pentapetalae</taxon>
        <taxon>rosids</taxon>
        <taxon>fabids</taxon>
        <taxon>Malpighiales</taxon>
        <taxon>Rhizophoraceae</taxon>
        <taxon>Rhizophora</taxon>
    </lineage>
</organism>
<sequence length="64" mass="7647">MSCLCLFYFSFAFERLTWKNMPVQCLEFNFLSWLIFICICRSLRCLTYYSLTCRESCDACANIN</sequence>
<proteinExistence type="predicted"/>
<dbReference type="EMBL" id="GGEC01055723">
    <property type="protein sequence ID" value="MBX36207.1"/>
    <property type="molecule type" value="Transcribed_RNA"/>
</dbReference>
<evidence type="ECO:0000313" key="1">
    <source>
        <dbReference type="EMBL" id="MBX36207.1"/>
    </source>
</evidence>